<dbReference type="Proteomes" id="UP000462055">
    <property type="component" value="Unassembled WGS sequence"/>
</dbReference>
<dbReference type="RefSeq" id="WP_151598245.1">
    <property type="nucleotide sequence ID" value="NZ_WBMS02000042.1"/>
</dbReference>
<reference evidence="1" key="1">
    <citation type="submission" date="2019-12" db="EMBL/GenBank/DDBJ databases">
        <title>Actinomadura physcomitrii sp. nov., a novel actinomycete isolated from moss [Physcomitrium sphaericum (Ludw) Fuernr].</title>
        <authorList>
            <person name="Zhuang X."/>
        </authorList>
    </citation>
    <scope>NUCLEOTIDE SEQUENCE [LARGE SCALE GENOMIC DNA]</scope>
    <source>
        <strain evidence="1">LD22</strain>
    </source>
</reference>
<keyword evidence="2" id="KW-1185">Reference proteome</keyword>
<dbReference type="AlphaFoldDB" id="A0A6I4MLK1"/>
<gene>
    <name evidence="1" type="ORF">F8568_036790</name>
</gene>
<sequence length="87" mass="9921">MKHPPRRGGPVPYCRLNSVQAVQQGLAVVREITAGRSIRQAADAVGLAPTTAWRRYWLVMDWTRSAMRGPRPPLRGTAAWDRERVRW</sequence>
<dbReference type="EMBL" id="WBMS02000042">
    <property type="protein sequence ID" value="MWA05820.1"/>
    <property type="molecule type" value="Genomic_DNA"/>
</dbReference>
<comment type="caution">
    <text evidence="1">The sequence shown here is derived from an EMBL/GenBank/DDBJ whole genome shotgun (WGS) entry which is preliminary data.</text>
</comment>
<evidence type="ECO:0000313" key="1">
    <source>
        <dbReference type="EMBL" id="MWA05820.1"/>
    </source>
</evidence>
<protein>
    <submittedName>
        <fullName evidence="1">Uncharacterized protein</fullName>
    </submittedName>
</protein>
<accession>A0A6I4MLK1</accession>
<proteinExistence type="predicted"/>
<evidence type="ECO:0000313" key="2">
    <source>
        <dbReference type="Proteomes" id="UP000462055"/>
    </source>
</evidence>
<organism evidence="1 2">
    <name type="scientific">Actinomadura physcomitrii</name>
    <dbReference type="NCBI Taxonomy" id="2650748"/>
    <lineage>
        <taxon>Bacteria</taxon>
        <taxon>Bacillati</taxon>
        <taxon>Actinomycetota</taxon>
        <taxon>Actinomycetes</taxon>
        <taxon>Streptosporangiales</taxon>
        <taxon>Thermomonosporaceae</taxon>
        <taxon>Actinomadura</taxon>
    </lineage>
</organism>
<name>A0A6I4MLK1_9ACTN</name>